<dbReference type="EMBL" id="CAMXCT030006789">
    <property type="protein sequence ID" value="CAL4807400.1"/>
    <property type="molecule type" value="Genomic_DNA"/>
</dbReference>
<feature type="compositionally biased region" description="Pro residues" evidence="1">
    <location>
        <begin position="131"/>
        <end position="142"/>
    </location>
</feature>
<feature type="compositionally biased region" description="Basic and acidic residues" evidence="1">
    <location>
        <begin position="401"/>
        <end position="431"/>
    </location>
</feature>
<feature type="compositionally biased region" description="Basic residues" evidence="1">
    <location>
        <begin position="162"/>
        <end position="177"/>
    </location>
</feature>
<gene>
    <name evidence="2" type="ORF">C1SCF055_LOCUS44534</name>
</gene>
<evidence type="ECO:0000313" key="2">
    <source>
        <dbReference type="EMBL" id="CAI4020088.1"/>
    </source>
</evidence>
<name>A0A9P1GS88_9DINO</name>
<protein>
    <submittedName>
        <fullName evidence="2">Uncharacterized protein</fullName>
    </submittedName>
</protein>
<comment type="caution">
    <text evidence="2">The sequence shown here is derived from an EMBL/GenBank/DDBJ whole genome shotgun (WGS) entry which is preliminary data.</text>
</comment>
<organism evidence="2">
    <name type="scientific">Cladocopium goreaui</name>
    <dbReference type="NCBI Taxonomy" id="2562237"/>
    <lineage>
        <taxon>Eukaryota</taxon>
        <taxon>Sar</taxon>
        <taxon>Alveolata</taxon>
        <taxon>Dinophyceae</taxon>
        <taxon>Suessiales</taxon>
        <taxon>Symbiodiniaceae</taxon>
        <taxon>Cladocopium</taxon>
    </lineage>
</organism>
<feature type="compositionally biased region" description="Polar residues" evidence="1">
    <location>
        <begin position="206"/>
        <end position="217"/>
    </location>
</feature>
<evidence type="ECO:0000313" key="3">
    <source>
        <dbReference type="EMBL" id="CAL1173463.1"/>
    </source>
</evidence>
<feature type="non-terminal residue" evidence="2">
    <location>
        <position position="1"/>
    </location>
</feature>
<dbReference type="Proteomes" id="UP001152797">
    <property type="component" value="Unassembled WGS sequence"/>
</dbReference>
<feature type="region of interest" description="Disordered" evidence="1">
    <location>
        <begin position="115"/>
        <end position="431"/>
    </location>
</feature>
<feature type="compositionally biased region" description="Low complexity" evidence="1">
    <location>
        <begin position="318"/>
        <end position="333"/>
    </location>
</feature>
<dbReference type="AlphaFoldDB" id="A0A9P1GS88"/>
<feature type="compositionally biased region" description="Polar residues" evidence="1">
    <location>
        <begin position="348"/>
        <end position="357"/>
    </location>
</feature>
<dbReference type="EMBL" id="CAMXCT010006789">
    <property type="protein sequence ID" value="CAI4020088.1"/>
    <property type="molecule type" value="Genomic_DNA"/>
</dbReference>
<feature type="compositionally biased region" description="Low complexity" evidence="1">
    <location>
        <begin position="376"/>
        <end position="390"/>
    </location>
</feature>
<feature type="compositionally biased region" description="Low complexity" evidence="1">
    <location>
        <begin position="218"/>
        <end position="236"/>
    </location>
</feature>
<sequence length="532" mass="57191">EGDSNWATRRANPSAIVNHQQACKSSDFIRAFSIGQAFHTKKGMTKVAPVKLNCSACGQFIVEATGEQKFYACVSCWRMGHALGICTTCFQNERYCLSDSEDGPAPQPRAHLAKRISNGSMTGSVGIETVVPPPLAMDPSPPSSESEDELQLPGAVVEEKKKTGRRRQSTSRARARRTSVELETEDLSDSPSVSDPPGETSKGKVLSSQTSMKSTQLSTQGSMSSFKSGSRRLSSQNSLLVPPSDGSPSPQKGLRRLSTQELHATSPGPTKSQSAPSLKRRMSSPTISPDGSPMPKQVAKKPTRRMSTQGPMKSTPPDGDASAGSNAANVSNGPTPEATPKRKPGRRMSTQQSFKSTGTGGSARRQSLAVPLEEAANSTSSAPRRPSTSGGKRRNSGAKNTADDEEKRAEEQRRQSDASQRSVEHLHRRDQAPLPSGVWSAIFVEGRKKHTRKEERHLIFTVDGYISGAGQFNSSLEGRFKLPNVNWTETYSWGTIKVKAELCKVPLRLEGTFETSDSGSGSVTFLPADSGV</sequence>
<evidence type="ECO:0000313" key="4">
    <source>
        <dbReference type="Proteomes" id="UP001152797"/>
    </source>
</evidence>
<accession>A0A9P1GS88</accession>
<dbReference type="EMBL" id="CAMXCT020006789">
    <property type="protein sequence ID" value="CAL1173463.1"/>
    <property type="molecule type" value="Genomic_DNA"/>
</dbReference>
<proteinExistence type="predicted"/>
<evidence type="ECO:0000256" key="1">
    <source>
        <dbReference type="SAM" id="MobiDB-lite"/>
    </source>
</evidence>
<reference evidence="3" key="2">
    <citation type="submission" date="2024-04" db="EMBL/GenBank/DDBJ databases">
        <authorList>
            <person name="Chen Y."/>
            <person name="Shah S."/>
            <person name="Dougan E. K."/>
            <person name="Thang M."/>
            <person name="Chan C."/>
        </authorList>
    </citation>
    <scope>NUCLEOTIDE SEQUENCE [LARGE SCALE GENOMIC DNA]</scope>
</reference>
<keyword evidence="4" id="KW-1185">Reference proteome</keyword>
<reference evidence="2" key="1">
    <citation type="submission" date="2022-10" db="EMBL/GenBank/DDBJ databases">
        <authorList>
            <person name="Chen Y."/>
            <person name="Dougan E. K."/>
            <person name="Chan C."/>
            <person name="Rhodes N."/>
            <person name="Thang M."/>
        </authorList>
    </citation>
    <scope>NUCLEOTIDE SEQUENCE</scope>
</reference>
<feature type="compositionally biased region" description="Polar residues" evidence="1">
    <location>
        <begin position="257"/>
        <end position="276"/>
    </location>
</feature>